<name>A0AAD3H2E3_9STRA</name>
<reference evidence="2 3" key="1">
    <citation type="journal article" date="2021" name="Sci. Rep.">
        <title>The genome of the diatom Chaetoceros tenuissimus carries an ancient integrated fragment of an extant virus.</title>
        <authorList>
            <person name="Hongo Y."/>
            <person name="Kimura K."/>
            <person name="Takaki Y."/>
            <person name="Yoshida Y."/>
            <person name="Baba S."/>
            <person name="Kobayashi G."/>
            <person name="Nagasaki K."/>
            <person name="Hano T."/>
            <person name="Tomaru Y."/>
        </authorList>
    </citation>
    <scope>NUCLEOTIDE SEQUENCE [LARGE SCALE GENOMIC DNA]</scope>
    <source>
        <strain evidence="2 3">NIES-3715</strain>
    </source>
</reference>
<gene>
    <name evidence="2" type="ORF">CTEN210_04058</name>
</gene>
<evidence type="ECO:0000256" key="1">
    <source>
        <dbReference type="SAM" id="MobiDB-lite"/>
    </source>
</evidence>
<dbReference type="AlphaFoldDB" id="A0AAD3H2E3"/>
<accession>A0AAD3H2E3</accession>
<feature type="compositionally biased region" description="Basic and acidic residues" evidence="1">
    <location>
        <begin position="1"/>
        <end position="11"/>
    </location>
</feature>
<feature type="region of interest" description="Disordered" evidence="1">
    <location>
        <begin position="140"/>
        <end position="165"/>
    </location>
</feature>
<feature type="compositionally biased region" description="Basic and acidic residues" evidence="1">
    <location>
        <begin position="28"/>
        <end position="38"/>
    </location>
</feature>
<dbReference type="Proteomes" id="UP001054902">
    <property type="component" value="Unassembled WGS sequence"/>
</dbReference>
<feature type="compositionally biased region" description="Basic and acidic residues" evidence="1">
    <location>
        <begin position="69"/>
        <end position="83"/>
    </location>
</feature>
<keyword evidence="3" id="KW-1185">Reference proteome</keyword>
<feature type="compositionally biased region" description="Low complexity" evidence="1">
    <location>
        <begin position="91"/>
        <end position="104"/>
    </location>
</feature>
<proteinExistence type="predicted"/>
<evidence type="ECO:0000313" key="2">
    <source>
        <dbReference type="EMBL" id="GFH47583.1"/>
    </source>
</evidence>
<organism evidence="2 3">
    <name type="scientific">Chaetoceros tenuissimus</name>
    <dbReference type="NCBI Taxonomy" id="426638"/>
    <lineage>
        <taxon>Eukaryota</taxon>
        <taxon>Sar</taxon>
        <taxon>Stramenopiles</taxon>
        <taxon>Ochrophyta</taxon>
        <taxon>Bacillariophyta</taxon>
        <taxon>Coscinodiscophyceae</taxon>
        <taxon>Chaetocerotophycidae</taxon>
        <taxon>Chaetocerotales</taxon>
        <taxon>Chaetocerotaceae</taxon>
        <taxon>Chaetoceros</taxon>
    </lineage>
</organism>
<evidence type="ECO:0000313" key="3">
    <source>
        <dbReference type="Proteomes" id="UP001054902"/>
    </source>
</evidence>
<feature type="compositionally biased region" description="Polar residues" evidence="1">
    <location>
        <begin position="12"/>
        <end position="27"/>
    </location>
</feature>
<comment type="caution">
    <text evidence="2">The sequence shown here is derived from an EMBL/GenBank/DDBJ whole genome shotgun (WGS) entry which is preliminary data.</text>
</comment>
<feature type="region of interest" description="Disordered" evidence="1">
    <location>
        <begin position="1"/>
        <end position="127"/>
    </location>
</feature>
<protein>
    <submittedName>
        <fullName evidence="2">Uncharacterized protein</fullName>
    </submittedName>
</protein>
<feature type="compositionally biased region" description="Polar residues" evidence="1">
    <location>
        <begin position="150"/>
        <end position="165"/>
    </location>
</feature>
<sequence>MDMQMKMERKNSTTSVGSDGSSRSNRSTNDRIREKIENRISILNQKDGKSLRRSSSETLSLPKGVLVRRNSDASEHEKPDKVLQPKPSYDSASVVSTLSTSTPTRYLKEVTSTSISRSRQKKKEAEERLKSLLNARSSSFDLSHTKSSDESTVASNTRSLSSQESLPLRIPQKTNRVLDFEQNAIPEDDENHSLILRPSPRRATLDDVAKVLCEVENIVLNSAEKNKQMEQEKNKKLQEYSQSHFTRQRNIQVMDNFYMFTV</sequence>
<dbReference type="EMBL" id="BLLK01000023">
    <property type="protein sequence ID" value="GFH47583.1"/>
    <property type="molecule type" value="Genomic_DNA"/>
</dbReference>